<dbReference type="Proteomes" id="UP000041254">
    <property type="component" value="Unassembled WGS sequence"/>
</dbReference>
<protein>
    <submittedName>
        <fullName evidence="2">Uncharacterized protein</fullName>
    </submittedName>
</protein>
<gene>
    <name evidence="2" type="ORF">Vbra_15882</name>
</gene>
<feature type="transmembrane region" description="Helical" evidence="1">
    <location>
        <begin position="190"/>
        <end position="210"/>
    </location>
</feature>
<dbReference type="InParanoid" id="A0A0G4FNQ6"/>
<evidence type="ECO:0000256" key="1">
    <source>
        <dbReference type="SAM" id="Phobius"/>
    </source>
</evidence>
<keyword evidence="1" id="KW-0812">Transmembrane</keyword>
<organism evidence="2 3">
    <name type="scientific">Vitrella brassicaformis (strain CCMP3155)</name>
    <dbReference type="NCBI Taxonomy" id="1169540"/>
    <lineage>
        <taxon>Eukaryota</taxon>
        <taxon>Sar</taxon>
        <taxon>Alveolata</taxon>
        <taxon>Colpodellida</taxon>
        <taxon>Vitrellaceae</taxon>
        <taxon>Vitrella</taxon>
    </lineage>
</organism>
<dbReference type="PhylomeDB" id="A0A0G4FNQ6"/>
<dbReference type="AlphaFoldDB" id="A0A0G4FNQ6"/>
<sequence length="215" mass="22742">MGLRSAIYDELILFIDGQGSDASEIATQPSGDPSLFIGPAPFTASRPLPLATLARRPFATHKALGASPKAPTASPRSSRQVIEKWVELVEGGSIIAGPFPICVTAGTPGYIFATDMVQKHPFYPVNYMGNASYSLEERTVDLGLPVGEAFAGKGDSSFEPIRLIVTGVGLPDSSASPSLGLYTTRWQFPWVPIVAVDAVGVLSVCIGGLFRLMET</sequence>
<dbReference type="EMBL" id="CDMY01000472">
    <property type="protein sequence ID" value="CEM15855.1"/>
    <property type="molecule type" value="Genomic_DNA"/>
</dbReference>
<proteinExistence type="predicted"/>
<keyword evidence="1" id="KW-1133">Transmembrane helix</keyword>
<evidence type="ECO:0000313" key="3">
    <source>
        <dbReference type="Proteomes" id="UP000041254"/>
    </source>
</evidence>
<dbReference type="VEuPathDB" id="CryptoDB:Vbra_15882"/>
<name>A0A0G4FNQ6_VITBC</name>
<reference evidence="2 3" key="1">
    <citation type="submission" date="2014-11" db="EMBL/GenBank/DDBJ databases">
        <authorList>
            <person name="Zhu J."/>
            <person name="Qi W."/>
            <person name="Song R."/>
        </authorList>
    </citation>
    <scope>NUCLEOTIDE SEQUENCE [LARGE SCALE GENOMIC DNA]</scope>
</reference>
<evidence type="ECO:0000313" key="2">
    <source>
        <dbReference type="EMBL" id="CEM15855.1"/>
    </source>
</evidence>
<accession>A0A0G4FNQ6</accession>
<keyword evidence="1" id="KW-0472">Membrane</keyword>
<keyword evidence="3" id="KW-1185">Reference proteome</keyword>